<evidence type="ECO:0000313" key="5">
    <source>
        <dbReference type="Proteomes" id="UP000215738"/>
    </source>
</evidence>
<feature type="compositionally biased region" description="Basic and acidic residues" evidence="1">
    <location>
        <begin position="76"/>
        <end position="85"/>
    </location>
</feature>
<reference evidence="4 6" key="2">
    <citation type="submission" date="2018-06" db="EMBL/GenBank/DDBJ databases">
        <authorList>
            <consortium name="Pathogen Informatics"/>
            <person name="Doyle S."/>
        </authorList>
    </citation>
    <scope>NUCLEOTIDE SEQUENCE [LARGE SCALE GENOMIC DNA]</scope>
    <source>
        <strain evidence="4 6">NCTC10851</strain>
    </source>
</reference>
<evidence type="ECO:0000313" key="6">
    <source>
        <dbReference type="Proteomes" id="UP000254507"/>
    </source>
</evidence>
<dbReference type="EMBL" id="NLFK01000009">
    <property type="protein sequence ID" value="OZN24428.1"/>
    <property type="molecule type" value="Genomic_DNA"/>
</dbReference>
<sequence>MTLQMILIGSGTALAIFAYVVFKLKRAGREIDRLLKDNEQLVGEKAVSDTQVKHYETRKQHEESSRNTNRDTLINELHKSGDLRD</sequence>
<dbReference type="InterPro" id="IPR020274">
    <property type="entry name" value="Uncharacterised_HI1496"/>
</dbReference>
<dbReference type="Proteomes" id="UP000215738">
    <property type="component" value="Unassembled WGS sequence"/>
</dbReference>
<proteinExistence type="predicted"/>
<dbReference type="InParanoid" id="A0A263HBT6"/>
<gene>
    <name evidence="3" type="ORF">CFY87_09295</name>
    <name evidence="4" type="ORF">NCTC10851_01561</name>
</gene>
<feature type="transmembrane region" description="Helical" evidence="2">
    <location>
        <begin position="6"/>
        <end position="24"/>
    </location>
</feature>
<dbReference type="EMBL" id="UFSB01000001">
    <property type="protein sequence ID" value="SUU37435.1"/>
    <property type="molecule type" value="Genomic_DNA"/>
</dbReference>
<evidence type="ECO:0000256" key="2">
    <source>
        <dbReference type="SAM" id="Phobius"/>
    </source>
</evidence>
<keyword evidence="2" id="KW-0812">Transmembrane</keyword>
<dbReference type="Pfam" id="PF10883">
    <property type="entry name" value="DUF2681"/>
    <property type="match status" value="1"/>
</dbReference>
<evidence type="ECO:0000313" key="3">
    <source>
        <dbReference type="EMBL" id="OZN24428.1"/>
    </source>
</evidence>
<reference evidence="3 5" key="1">
    <citation type="submission" date="2017-07" db="EMBL/GenBank/DDBJ databases">
        <title>Virulence factors identified in Actinobacillus seminis.</title>
        <authorList>
            <person name="Negrete-Abascal E."/>
            <person name="Vaca-Pacheco S."/>
            <person name="Montes-Garcia F."/>
            <person name="Leyto-Gil A.M."/>
            <person name="Fragoso-Garcia E."/>
            <person name="Carvente-Garcia R."/>
            <person name="Perez-Agueros S."/>
            <person name="Castelan-Sanchez H.G."/>
            <person name="Garcia-Molina A."/>
            <person name="Villamar T.E."/>
            <person name="Vazquez-Cruz C."/>
        </authorList>
    </citation>
    <scope>NUCLEOTIDE SEQUENCE [LARGE SCALE GENOMIC DNA]</scope>
    <source>
        <strain evidence="3 5">ATCC 15768</strain>
    </source>
</reference>
<evidence type="ECO:0000313" key="4">
    <source>
        <dbReference type="EMBL" id="SUU37435.1"/>
    </source>
</evidence>
<dbReference type="Proteomes" id="UP000254507">
    <property type="component" value="Unassembled WGS sequence"/>
</dbReference>
<dbReference type="RefSeq" id="WP_094946937.1">
    <property type="nucleotide sequence ID" value="NZ_NLFK01000009.1"/>
</dbReference>
<feature type="region of interest" description="Disordered" evidence="1">
    <location>
        <begin position="52"/>
        <end position="85"/>
    </location>
</feature>
<feature type="compositionally biased region" description="Basic and acidic residues" evidence="1">
    <location>
        <begin position="52"/>
        <end position="69"/>
    </location>
</feature>
<keyword evidence="5" id="KW-1185">Reference proteome</keyword>
<dbReference type="OrthoDB" id="5688615at2"/>
<evidence type="ECO:0000256" key="1">
    <source>
        <dbReference type="SAM" id="MobiDB-lite"/>
    </source>
</evidence>
<accession>A0A263HBT6</accession>
<name>A0A263HBT6_9PAST</name>
<keyword evidence="2" id="KW-1133">Transmembrane helix</keyword>
<protein>
    <submittedName>
        <fullName evidence="4">Protein of uncharacterized function (DUF2681)</fullName>
    </submittedName>
</protein>
<dbReference type="AlphaFoldDB" id="A0A263HBT6"/>
<organism evidence="4 6">
    <name type="scientific">Actinobacillus seminis</name>
    <dbReference type="NCBI Taxonomy" id="722"/>
    <lineage>
        <taxon>Bacteria</taxon>
        <taxon>Pseudomonadati</taxon>
        <taxon>Pseudomonadota</taxon>
        <taxon>Gammaproteobacteria</taxon>
        <taxon>Pasteurellales</taxon>
        <taxon>Pasteurellaceae</taxon>
        <taxon>Actinobacillus</taxon>
    </lineage>
</organism>
<keyword evidence="2" id="KW-0472">Membrane</keyword>